<comment type="subcellular location">
    <subcellularLocation>
        <location evidence="1">Cell membrane</location>
        <topology evidence="1">Multi-pass membrane protein</topology>
    </subcellularLocation>
</comment>
<dbReference type="GO" id="GO:0034257">
    <property type="term" value="F:nicotinamide riboside transmembrane transporter activity"/>
    <property type="evidence" value="ECO:0007669"/>
    <property type="project" value="InterPro"/>
</dbReference>
<feature type="transmembrane region" description="Helical" evidence="8">
    <location>
        <begin position="151"/>
        <end position="169"/>
    </location>
</feature>
<feature type="transmembrane region" description="Helical" evidence="8">
    <location>
        <begin position="176"/>
        <end position="192"/>
    </location>
</feature>
<feature type="transmembrane region" description="Helical" evidence="8">
    <location>
        <begin position="90"/>
        <end position="107"/>
    </location>
</feature>
<name>R4PUR8_9BACT</name>
<evidence type="ECO:0000313" key="10">
    <source>
        <dbReference type="Proteomes" id="UP000013893"/>
    </source>
</evidence>
<keyword evidence="4" id="KW-1003">Cell membrane</keyword>
<reference evidence="9 10" key="1">
    <citation type="journal article" date="2013" name="Nat. Biotechnol.">
        <title>Genome sequences of rare, uncultured bacteria obtained by differential coverage binning of multiple metagenomes.</title>
        <authorList>
            <person name="Albertsen M."/>
            <person name="Hugenholtz P."/>
            <person name="Skarshewski A."/>
            <person name="Nielsen K.L."/>
            <person name="Tyson G.W."/>
            <person name="Nielsen P.H."/>
        </authorList>
    </citation>
    <scope>NUCLEOTIDE SEQUENCE [LARGE SCALE GENOMIC DNA]</scope>
    <source>
        <strain evidence="9">TM71</strain>
    </source>
</reference>
<dbReference type="KEGG" id="saal:L336_0196"/>
<evidence type="ECO:0000313" key="9">
    <source>
        <dbReference type="EMBL" id="AGL61905.1"/>
    </source>
</evidence>
<dbReference type="NCBIfam" id="TIGR01528">
    <property type="entry name" value="NMN_trans_PnuC"/>
    <property type="match status" value="1"/>
</dbReference>
<evidence type="ECO:0000256" key="1">
    <source>
        <dbReference type="ARBA" id="ARBA00004651"/>
    </source>
</evidence>
<evidence type="ECO:0000256" key="8">
    <source>
        <dbReference type="SAM" id="Phobius"/>
    </source>
</evidence>
<dbReference type="AlphaFoldDB" id="R4PUR8"/>
<evidence type="ECO:0000256" key="6">
    <source>
        <dbReference type="ARBA" id="ARBA00022989"/>
    </source>
</evidence>
<evidence type="ECO:0000256" key="5">
    <source>
        <dbReference type="ARBA" id="ARBA00022692"/>
    </source>
</evidence>
<evidence type="ECO:0000256" key="2">
    <source>
        <dbReference type="ARBA" id="ARBA00006669"/>
    </source>
</evidence>
<keyword evidence="3" id="KW-0813">Transport</keyword>
<proteinExistence type="inferred from homology"/>
<keyword evidence="10" id="KW-1185">Reference proteome</keyword>
<feature type="transmembrane region" description="Helical" evidence="8">
    <location>
        <begin position="20"/>
        <end position="39"/>
    </location>
</feature>
<sequence length="239" mass="26650">MKKLLTTSRVSNTRDIAESVFIGVILTTLSYVVGLNAGWVSSLNLLEIFAVFTSYSSTYLCVKERRANYPIGAISTAAYMLLFLQNGLLASAILNAYLTPTLIYGWIRWRKDKQTRPVTHVQLQWIPVYLAVAGVGYAGAALISQQFGGTMAWTDSMILAATILAQFLLDNKKLENWVVWAVVNVFAIYTYATTGLPLVAFQYVFFLLNTVYGFMMWQRSKKITDTLPTHADTGVPMEA</sequence>
<dbReference type="OrthoDB" id="9791248at2"/>
<comment type="similarity">
    <text evidence="2">Belongs to the nicotinamide ribonucleoside (NR) uptake permease (TC 4.B.1) family.</text>
</comment>
<gene>
    <name evidence="9" type="ORF">L336_0196</name>
</gene>
<dbReference type="PANTHER" id="PTHR36122:SF2">
    <property type="entry name" value="NICOTINAMIDE RIBOSIDE TRANSPORTER PNUC"/>
    <property type="match status" value="1"/>
</dbReference>
<dbReference type="Pfam" id="PF04973">
    <property type="entry name" value="NMN_transporter"/>
    <property type="match status" value="1"/>
</dbReference>
<keyword evidence="6 8" id="KW-1133">Transmembrane helix</keyword>
<dbReference type="EMBL" id="CP005957">
    <property type="protein sequence ID" value="AGL61905.1"/>
    <property type="molecule type" value="Genomic_DNA"/>
</dbReference>
<keyword evidence="7 8" id="KW-0472">Membrane</keyword>
<dbReference type="STRING" id="1332188.L336_0196"/>
<keyword evidence="5 8" id="KW-0812">Transmembrane</keyword>
<dbReference type="Proteomes" id="UP000013893">
    <property type="component" value="Chromosome"/>
</dbReference>
<dbReference type="PANTHER" id="PTHR36122">
    <property type="entry name" value="NICOTINAMIDE RIBOSIDE TRANSPORTER PNUC"/>
    <property type="match status" value="1"/>
</dbReference>
<evidence type="ECO:0000256" key="4">
    <source>
        <dbReference type="ARBA" id="ARBA00022475"/>
    </source>
</evidence>
<accession>R4PUR8</accession>
<protein>
    <submittedName>
        <fullName evidence="9">Nicotinamide mononucleotide transporter PnuC</fullName>
    </submittedName>
</protein>
<dbReference type="GO" id="GO:0005886">
    <property type="term" value="C:plasma membrane"/>
    <property type="evidence" value="ECO:0007669"/>
    <property type="project" value="UniProtKB-SubCell"/>
</dbReference>
<feature type="transmembrane region" description="Helical" evidence="8">
    <location>
        <begin position="198"/>
        <end position="217"/>
    </location>
</feature>
<evidence type="ECO:0000256" key="7">
    <source>
        <dbReference type="ARBA" id="ARBA00023136"/>
    </source>
</evidence>
<dbReference type="HOGENOM" id="CLU_076589_2_0_0"/>
<feature type="transmembrane region" description="Helical" evidence="8">
    <location>
        <begin position="128"/>
        <end position="145"/>
    </location>
</feature>
<dbReference type="InterPro" id="IPR006419">
    <property type="entry name" value="NMN_transpt_PnuC"/>
</dbReference>
<dbReference type="RefSeq" id="WP_015641355.1">
    <property type="nucleotide sequence ID" value="NC_021219.1"/>
</dbReference>
<evidence type="ECO:0000256" key="3">
    <source>
        <dbReference type="ARBA" id="ARBA00022448"/>
    </source>
</evidence>
<organism evidence="9 10">
    <name type="scientific">Candidatus Saccharimonas aalborgensis</name>
    <dbReference type="NCBI Taxonomy" id="1332188"/>
    <lineage>
        <taxon>Bacteria</taxon>
        <taxon>Candidatus Saccharimonadota</taxon>
        <taxon>Candidatus Saccharimonadia</taxon>
        <taxon>Candidatus Saccharimonadales</taxon>
        <taxon>Candidatus Saccharimonadaceae</taxon>
        <taxon>Candidatus Saccharimonas</taxon>
    </lineage>
</organism>